<dbReference type="PANTHER" id="PTHR28173:SF1">
    <property type="entry name" value="RIBONUCLEASES P_MRP PROTEIN SUBUNIT POP8"/>
    <property type="match status" value="1"/>
</dbReference>
<feature type="compositionally biased region" description="Pro residues" evidence="1">
    <location>
        <begin position="409"/>
        <end position="428"/>
    </location>
</feature>
<evidence type="ECO:0000313" key="3">
    <source>
        <dbReference type="EMBL" id="KAF2785707.1"/>
    </source>
</evidence>
<dbReference type="Proteomes" id="UP000799757">
    <property type="component" value="Unassembled WGS sequence"/>
</dbReference>
<sequence length="638" mass="69776">MNPSSHSNSRVNSPQPSVTDIKDLSAEIDGLRDELRTKTSLFVGVQGLFGHFAIIKRAVQSLEHRYENINTADLHAQMVNQLQKMYPNAPAFLEQLKGMQDLVNDNVQRISKIEGNWEPLVKALERALEENEELRGMKTAWESFHDNLQALEQKVTAYTSDGNPSEYMQALSSLQKDIVAGKRTQLEFQTALAAERKDRMQANESLFANNTTLKKLLDESQTKTDELTKSVDQIGTETTELGDSIHRAKEEAKQFHKSVAQVVKDISKQNSYIKGIQDDMGMVDRRVLELSETILLLSGVEKRLSAVDNEVFIMKGEVLQMMTGCRFVLGTQHKMSQFLEDINKNMEHPLEDMNLDAMRQNPFLDKDGNTIGAFHANFNIASRQGSPHPHMLQYPDSPMAPITARRPAAAPPTPGTKPTSTPPNPTLPHPTASGADPTIPSTDANAPSASTIANSQVAPSKKRKRKEKPHVLCQTTFRNAAWTYLHLRLVTPNPAPASPPPADAPSTAEPASADAAVQPPPRNPQPAHDDDDDDADVEPLTVLTLLTPALTAYLGLAGSSVPIDVLRTRRRDVWIRVPRRDARGVRAGLAGWVGVCGGDLVPGVRRGEARVKVAWRVVGEAAALAGVGMGGGGDLFDG</sequence>
<dbReference type="InterPro" id="IPR020347">
    <property type="entry name" value="Pop8"/>
</dbReference>
<dbReference type="GO" id="GO:0008033">
    <property type="term" value="P:tRNA processing"/>
    <property type="evidence" value="ECO:0007669"/>
    <property type="project" value="InterPro"/>
</dbReference>
<evidence type="ECO:0000259" key="2">
    <source>
        <dbReference type="Pfam" id="PF20976"/>
    </source>
</evidence>
<evidence type="ECO:0000313" key="4">
    <source>
        <dbReference type="Proteomes" id="UP000799757"/>
    </source>
</evidence>
<dbReference type="AlphaFoldDB" id="A0A6A6WPE4"/>
<evidence type="ECO:0000256" key="1">
    <source>
        <dbReference type="SAM" id="MobiDB-lite"/>
    </source>
</evidence>
<dbReference type="GO" id="GO:0000171">
    <property type="term" value="F:ribonuclease MRP activity"/>
    <property type="evidence" value="ECO:0007669"/>
    <property type="project" value="TreeGrafter"/>
</dbReference>
<dbReference type="PANTHER" id="PTHR28173">
    <property type="entry name" value="RIBONUCLEASES P/MRP PROTEIN SUBUNIT POP8"/>
    <property type="match status" value="1"/>
</dbReference>
<feature type="compositionally biased region" description="Low complexity" evidence="1">
    <location>
        <begin position="504"/>
        <end position="516"/>
    </location>
</feature>
<feature type="compositionally biased region" description="Polar residues" evidence="1">
    <location>
        <begin position="439"/>
        <end position="458"/>
    </location>
</feature>
<name>A0A6A6WPE4_9PLEO</name>
<dbReference type="InterPro" id="IPR049128">
    <property type="entry name" value="Pop8-like_dom"/>
</dbReference>
<dbReference type="Pfam" id="PF20976">
    <property type="entry name" value="Pop8"/>
    <property type="match status" value="1"/>
</dbReference>
<dbReference type="GO" id="GO:0004526">
    <property type="term" value="F:ribonuclease P activity"/>
    <property type="evidence" value="ECO:0007669"/>
    <property type="project" value="TreeGrafter"/>
</dbReference>
<dbReference type="EMBL" id="MU002718">
    <property type="protein sequence ID" value="KAF2785707.1"/>
    <property type="molecule type" value="Genomic_DNA"/>
</dbReference>
<feature type="region of interest" description="Disordered" evidence="1">
    <location>
        <begin position="382"/>
        <end position="472"/>
    </location>
</feature>
<dbReference type="GO" id="GO:0000294">
    <property type="term" value="P:nuclear-transcribed mRNA catabolic process, RNase MRP-dependent"/>
    <property type="evidence" value="ECO:0007669"/>
    <property type="project" value="TreeGrafter"/>
</dbReference>
<dbReference type="OrthoDB" id="5530243at2759"/>
<proteinExistence type="predicted"/>
<keyword evidence="4" id="KW-1185">Reference proteome</keyword>
<gene>
    <name evidence="3" type="ORF">K505DRAFT_380724</name>
</gene>
<feature type="compositionally biased region" description="Low complexity" evidence="1">
    <location>
        <begin position="399"/>
        <end position="408"/>
    </location>
</feature>
<dbReference type="GO" id="GO:0005655">
    <property type="term" value="C:nucleolar ribonuclease P complex"/>
    <property type="evidence" value="ECO:0007669"/>
    <property type="project" value="InterPro"/>
</dbReference>
<protein>
    <recommendedName>
        <fullName evidence="2">Ribonucleases P/MRP subunit Pop8-like domain-containing protein</fullName>
    </recommendedName>
</protein>
<organism evidence="3 4">
    <name type="scientific">Melanomma pulvis-pyrius CBS 109.77</name>
    <dbReference type="NCBI Taxonomy" id="1314802"/>
    <lineage>
        <taxon>Eukaryota</taxon>
        <taxon>Fungi</taxon>
        <taxon>Dikarya</taxon>
        <taxon>Ascomycota</taxon>
        <taxon>Pezizomycotina</taxon>
        <taxon>Dothideomycetes</taxon>
        <taxon>Pleosporomycetidae</taxon>
        <taxon>Pleosporales</taxon>
        <taxon>Melanommataceae</taxon>
        <taxon>Melanomma</taxon>
    </lineage>
</organism>
<accession>A0A6A6WPE4</accession>
<dbReference type="GO" id="GO:0034965">
    <property type="term" value="P:intronic box C/D snoRNA processing"/>
    <property type="evidence" value="ECO:0007669"/>
    <property type="project" value="TreeGrafter"/>
</dbReference>
<reference evidence="3" key="1">
    <citation type="journal article" date="2020" name="Stud. Mycol.">
        <title>101 Dothideomycetes genomes: a test case for predicting lifestyles and emergence of pathogens.</title>
        <authorList>
            <person name="Haridas S."/>
            <person name="Albert R."/>
            <person name="Binder M."/>
            <person name="Bloem J."/>
            <person name="Labutti K."/>
            <person name="Salamov A."/>
            <person name="Andreopoulos B."/>
            <person name="Baker S."/>
            <person name="Barry K."/>
            <person name="Bills G."/>
            <person name="Bluhm B."/>
            <person name="Cannon C."/>
            <person name="Castanera R."/>
            <person name="Culley D."/>
            <person name="Daum C."/>
            <person name="Ezra D."/>
            <person name="Gonzalez J."/>
            <person name="Henrissat B."/>
            <person name="Kuo A."/>
            <person name="Liang C."/>
            <person name="Lipzen A."/>
            <person name="Lutzoni F."/>
            <person name="Magnuson J."/>
            <person name="Mondo S."/>
            <person name="Nolan M."/>
            <person name="Ohm R."/>
            <person name="Pangilinan J."/>
            <person name="Park H.-J."/>
            <person name="Ramirez L."/>
            <person name="Alfaro M."/>
            <person name="Sun H."/>
            <person name="Tritt A."/>
            <person name="Yoshinaga Y."/>
            <person name="Zwiers L.-H."/>
            <person name="Turgeon B."/>
            <person name="Goodwin S."/>
            <person name="Spatafora J."/>
            <person name="Crous P."/>
            <person name="Grigoriev I."/>
        </authorList>
    </citation>
    <scope>NUCLEOTIDE SEQUENCE</scope>
    <source>
        <strain evidence="3">CBS 109.77</strain>
    </source>
</reference>
<dbReference type="GO" id="GO:0000172">
    <property type="term" value="C:ribonuclease MRP complex"/>
    <property type="evidence" value="ECO:0007669"/>
    <property type="project" value="InterPro"/>
</dbReference>
<feature type="region of interest" description="Disordered" evidence="1">
    <location>
        <begin position="493"/>
        <end position="535"/>
    </location>
</feature>
<feature type="compositionally biased region" description="Pro residues" evidence="1">
    <location>
        <begin position="493"/>
        <end position="503"/>
    </location>
</feature>
<feature type="domain" description="Ribonucleases P/MRP subunit Pop8-like" evidence="2">
    <location>
        <begin position="531"/>
        <end position="592"/>
    </location>
</feature>